<protein>
    <recommendedName>
        <fullName evidence="4">Lipoprotein</fullName>
    </recommendedName>
</protein>
<keyword evidence="1" id="KW-0472">Membrane</keyword>
<dbReference type="HOGENOM" id="CLU_121834_0_0_7"/>
<keyword evidence="3" id="KW-1185">Reference proteome</keyword>
<feature type="transmembrane region" description="Helical" evidence="1">
    <location>
        <begin position="6"/>
        <end position="30"/>
    </location>
</feature>
<dbReference type="KEGG" id="lip:LI0151"/>
<dbReference type="eggNOG" id="ENOG5031H68">
    <property type="taxonomic scope" value="Bacteria"/>
</dbReference>
<gene>
    <name evidence="2" type="ordered locus">LI0151</name>
</gene>
<evidence type="ECO:0000256" key="1">
    <source>
        <dbReference type="SAM" id="Phobius"/>
    </source>
</evidence>
<dbReference type="AlphaFoldDB" id="Q1MS18"/>
<sequence length="175" mass="20382">MYNKKITTTFYCIPLWFYISIFLTGCGYTWQGQEGYLSKRTILGDGTKTLCMNNIEQSTLYPWLPYMIRTQVRNDINARKLAIWVDSGPSDFTLTVRINSFQIRSAGEYKQHNLLFTATVNMELIIFDGKTNTEIWSSGPVIYSENYEHANEEQAIQEVIFMTTRRAIDQIQQPF</sequence>
<dbReference type="STRING" id="363253.LI0151"/>
<name>Q1MS18_LAWIP</name>
<keyword evidence="1" id="KW-0812">Transmembrane</keyword>
<proteinExistence type="predicted"/>
<dbReference type="OrthoDB" id="5459831at2"/>
<dbReference type="Proteomes" id="UP000002430">
    <property type="component" value="Chromosome"/>
</dbReference>
<evidence type="ECO:0000313" key="2">
    <source>
        <dbReference type="EMBL" id="CAJ54207.1"/>
    </source>
</evidence>
<evidence type="ECO:0008006" key="4">
    <source>
        <dbReference type="Google" id="ProtNLM"/>
    </source>
</evidence>
<reference evidence="2 3" key="1">
    <citation type="submission" date="2005-11" db="EMBL/GenBank/DDBJ databases">
        <title>The complete genome sequence of Lawsonia intracellularis: the causative agent of proliferative enteropathy.</title>
        <authorList>
            <person name="Kaur K."/>
            <person name="Zhang Q."/>
            <person name="Beckler D."/>
            <person name="Munir S."/>
            <person name="Li L."/>
            <person name="Kinsley K."/>
            <person name="Herron L."/>
            <person name="Peterson A."/>
            <person name="May B."/>
            <person name="Singh S."/>
            <person name="Gebhart C."/>
            <person name="Kapur V."/>
        </authorList>
    </citation>
    <scope>NUCLEOTIDE SEQUENCE [LARGE SCALE GENOMIC DNA]</scope>
    <source>
        <strain evidence="2 3">PHE/MN1-00</strain>
    </source>
</reference>
<dbReference type="EMBL" id="AM180252">
    <property type="protein sequence ID" value="CAJ54207.1"/>
    <property type="molecule type" value="Genomic_DNA"/>
</dbReference>
<accession>Q1MS18</accession>
<dbReference type="PROSITE" id="PS51257">
    <property type="entry name" value="PROKAR_LIPOPROTEIN"/>
    <property type="match status" value="1"/>
</dbReference>
<dbReference type="RefSeq" id="WP_011526234.1">
    <property type="nucleotide sequence ID" value="NC_008011.1"/>
</dbReference>
<organism evidence="2 3">
    <name type="scientific">Lawsonia intracellularis (strain PHE/MN1-00)</name>
    <dbReference type="NCBI Taxonomy" id="363253"/>
    <lineage>
        <taxon>Bacteria</taxon>
        <taxon>Pseudomonadati</taxon>
        <taxon>Thermodesulfobacteriota</taxon>
        <taxon>Desulfovibrionia</taxon>
        <taxon>Desulfovibrionales</taxon>
        <taxon>Desulfovibrionaceae</taxon>
        <taxon>Lawsonia</taxon>
    </lineage>
</organism>
<evidence type="ECO:0000313" key="3">
    <source>
        <dbReference type="Proteomes" id="UP000002430"/>
    </source>
</evidence>
<keyword evidence="1" id="KW-1133">Transmembrane helix</keyword>